<sequence length="219" mass="25731">MKIIMADCLRRFLNKNDRMTYEHSLRLAHMARIMTEYFPDIQEADKEAFVTGCCIHDIGKGLIPNDILHKPSILTTGEWRMMRRHPELGLRMLKIQDYVHKPIVDIVQFHHERWDGLGYPYQLRGDGIPIWARLCSILDAYDSMVTHRPYRKAMSAKQAREELRRQRGAQFDPDYVDQFLEVPSEAFEKATEFCETYPMSGSSVWKRCMELDTTTKKQG</sequence>
<evidence type="ECO:0000313" key="3">
    <source>
        <dbReference type="Proteomes" id="UP000282311"/>
    </source>
</evidence>
<protein>
    <submittedName>
        <fullName evidence="2">HD domain-containing protein</fullName>
    </submittedName>
</protein>
<organism evidence="2 3">
    <name type="scientific">Paenibacillus ginsengarvi</name>
    <dbReference type="NCBI Taxonomy" id="400777"/>
    <lineage>
        <taxon>Bacteria</taxon>
        <taxon>Bacillati</taxon>
        <taxon>Bacillota</taxon>
        <taxon>Bacilli</taxon>
        <taxon>Bacillales</taxon>
        <taxon>Paenibacillaceae</taxon>
        <taxon>Paenibacillus</taxon>
    </lineage>
</organism>
<dbReference type="PANTHER" id="PTHR43155:SF2">
    <property type="entry name" value="CYCLIC DI-GMP PHOSPHODIESTERASE PA4108"/>
    <property type="match status" value="1"/>
</dbReference>
<proteinExistence type="predicted"/>
<dbReference type="InterPro" id="IPR003607">
    <property type="entry name" value="HD/PDEase_dom"/>
</dbReference>
<dbReference type="SUPFAM" id="SSF109604">
    <property type="entry name" value="HD-domain/PDEase-like"/>
    <property type="match status" value="1"/>
</dbReference>
<dbReference type="RefSeq" id="WP_120751746.1">
    <property type="nucleotide sequence ID" value="NZ_RBAH01000043.1"/>
</dbReference>
<name>A0A3B0AWS5_9BACL</name>
<dbReference type="CDD" id="cd00077">
    <property type="entry name" value="HDc"/>
    <property type="match status" value="1"/>
</dbReference>
<dbReference type="Proteomes" id="UP000282311">
    <property type="component" value="Unassembled WGS sequence"/>
</dbReference>
<reference evidence="2 3" key="1">
    <citation type="journal article" date="2007" name="Int. J. Syst. Evol. Microbiol.">
        <title>Paenibacillus ginsengarvi sp. nov., isolated from soil from ginseng cultivation.</title>
        <authorList>
            <person name="Yoon M.H."/>
            <person name="Ten L.N."/>
            <person name="Im W.T."/>
        </authorList>
    </citation>
    <scope>NUCLEOTIDE SEQUENCE [LARGE SCALE GENOMIC DNA]</scope>
    <source>
        <strain evidence="2 3">KCTC 13059</strain>
    </source>
</reference>
<accession>A0A3B0AWS5</accession>
<dbReference type="InterPro" id="IPR037522">
    <property type="entry name" value="HD_GYP_dom"/>
</dbReference>
<dbReference type="SMART" id="SM00471">
    <property type="entry name" value="HDc"/>
    <property type="match status" value="1"/>
</dbReference>
<dbReference type="PANTHER" id="PTHR43155">
    <property type="entry name" value="CYCLIC DI-GMP PHOSPHODIESTERASE PA4108-RELATED"/>
    <property type="match status" value="1"/>
</dbReference>
<evidence type="ECO:0000313" key="2">
    <source>
        <dbReference type="EMBL" id="RKN64326.1"/>
    </source>
</evidence>
<gene>
    <name evidence="2" type="ORF">D7M11_34115</name>
</gene>
<dbReference type="Pfam" id="PF13487">
    <property type="entry name" value="HD_5"/>
    <property type="match status" value="1"/>
</dbReference>
<evidence type="ECO:0000259" key="1">
    <source>
        <dbReference type="PROSITE" id="PS51832"/>
    </source>
</evidence>
<dbReference type="EMBL" id="RBAH01000043">
    <property type="protein sequence ID" value="RKN64326.1"/>
    <property type="molecule type" value="Genomic_DNA"/>
</dbReference>
<dbReference type="PROSITE" id="PS51832">
    <property type="entry name" value="HD_GYP"/>
    <property type="match status" value="1"/>
</dbReference>
<dbReference type="NCBIfam" id="TIGR00277">
    <property type="entry name" value="HDIG"/>
    <property type="match status" value="1"/>
</dbReference>
<dbReference type="AlphaFoldDB" id="A0A3B0AWS5"/>
<comment type="caution">
    <text evidence="2">The sequence shown here is derived from an EMBL/GenBank/DDBJ whole genome shotgun (WGS) entry which is preliminary data.</text>
</comment>
<keyword evidence="3" id="KW-1185">Reference proteome</keyword>
<dbReference type="OrthoDB" id="9759601at2"/>
<dbReference type="InterPro" id="IPR006675">
    <property type="entry name" value="HDIG_dom"/>
</dbReference>
<dbReference type="Gene3D" id="1.10.3210.10">
    <property type="entry name" value="Hypothetical protein af1432"/>
    <property type="match status" value="1"/>
</dbReference>
<feature type="domain" description="HD-GYP" evidence="1">
    <location>
        <begin position="1"/>
        <end position="195"/>
    </location>
</feature>